<accession>A0ABW0SZ47</accession>
<comment type="caution">
    <text evidence="6">The sequence shown here is derived from an EMBL/GenBank/DDBJ whole genome shotgun (WGS) entry which is preliminary data.</text>
</comment>
<proteinExistence type="predicted"/>
<dbReference type="InterPro" id="IPR011701">
    <property type="entry name" value="MFS"/>
</dbReference>
<feature type="domain" description="Major facilitator superfamily (MFS) profile" evidence="5">
    <location>
        <begin position="5"/>
        <end position="398"/>
    </location>
</feature>
<feature type="transmembrane region" description="Helical" evidence="4">
    <location>
        <begin position="376"/>
        <end position="393"/>
    </location>
</feature>
<evidence type="ECO:0000313" key="6">
    <source>
        <dbReference type="EMBL" id="MFC5582112.1"/>
    </source>
</evidence>
<feature type="transmembrane region" description="Helical" evidence="4">
    <location>
        <begin position="166"/>
        <end position="183"/>
    </location>
</feature>
<evidence type="ECO:0000256" key="2">
    <source>
        <dbReference type="ARBA" id="ARBA00022989"/>
    </source>
</evidence>
<keyword evidence="1 4" id="KW-0812">Transmembrane</keyword>
<organism evidence="6 7">
    <name type="scientific">Rhodanobacter terrae</name>
    <dbReference type="NCBI Taxonomy" id="418647"/>
    <lineage>
        <taxon>Bacteria</taxon>
        <taxon>Pseudomonadati</taxon>
        <taxon>Pseudomonadota</taxon>
        <taxon>Gammaproteobacteria</taxon>
        <taxon>Lysobacterales</taxon>
        <taxon>Rhodanobacteraceae</taxon>
        <taxon>Rhodanobacter</taxon>
    </lineage>
</organism>
<keyword evidence="2 4" id="KW-1133">Transmembrane helix</keyword>
<evidence type="ECO:0000313" key="7">
    <source>
        <dbReference type="Proteomes" id="UP001596111"/>
    </source>
</evidence>
<dbReference type="PANTHER" id="PTHR42910:SF1">
    <property type="entry name" value="MAJOR FACILITATOR SUPERFAMILY (MFS) PROFILE DOMAIN-CONTAINING PROTEIN"/>
    <property type="match status" value="1"/>
</dbReference>
<feature type="transmembrane region" description="Helical" evidence="4">
    <location>
        <begin position="309"/>
        <end position="328"/>
    </location>
</feature>
<dbReference type="InterPro" id="IPR036259">
    <property type="entry name" value="MFS_trans_sf"/>
</dbReference>
<feature type="transmembrane region" description="Helical" evidence="4">
    <location>
        <begin position="105"/>
        <end position="128"/>
    </location>
</feature>
<sequence length="413" mass="41814">MNMPVEAAAPVPVRLFALATGVIVVGLYLPQPLVGLIGVSLALSPAAAGLVSTLILAGYAMGLFLLVPLCDVVENRRLILATLATNAAALAVAACPIAPAGFLAISFVVGLTTCSIQMLVPLAAAMTAEDQRGRVIGNIMSGLLLGAMLSRPLASLVAERFGWRTSYALLATAIALLGGLLAFRLPRRQPPKAPPYRALVGSMATLWREEPILRRRALSAASSFAAFNAFWTLVALPLAAPPFGLGAVGIAVFALASVSGAISAPIAGRFGDAGKTAIATRAAHLILIVAMLLAGVAGSPWAASLLPRAALIAAMGVAAILLDAGTVADQALGRHAVNLLRAEARGRINGLYTGVFFIGGAIGSAVAGLAWAKAGWIGVCAVGTLGGLTALALDLRDGATMRVADTAPVQACD</sequence>
<feature type="transmembrane region" description="Helical" evidence="4">
    <location>
        <begin position="41"/>
        <end position="66"/>
    </location>
</feature>
<evidence type="ECO:0000256" key="4">
    <source>
        <dbReference type="SAM" id="Phobius"/>
    </source>
</evidence>
<feature type="transmembrane region" description="Helical" evidence="4">
    <location>
        <begin position="282"/>
        <end position="303"/>
    </location>
</feature>
<dbReference type="SUPFAM" id="SSF103473">
    <property type="entry name" value="MFS general substrate transporter"/>
    <property type="match status" value="1"/>
</dbReference>
<feature type="transmembrane region" description="Helical" evidence="4">
    <location>
        <begin position="12"/>
        <end position="29"/>
    </location>
</feature>
<keyword evidence="3 4" id="KW-0472">Membrane</keyword>
<dbReference type="PANTHER" id="PTHR42910">
    <property type="entry name" value="TRANSPORTER SCO4007-RELATED"/>
    <property type="match status" value="1"/>
</dbReference>
<dbReference type="PROSITE" id="PS50850">
    <property type="entry name" value="MFS"/>
    <property type="match status" value="1"/>
</dbReference>
<evidence type="ECO:0000259" key="5">
    <source>
        <dbReference type="PROSITE" id="PS50850"/>
    </source>
</evidence>
<dbReference type="Gene3D" id="1.20.1250.20">
    <property type="entry name" value="MFS general substrate transporter like domains"/>
    <property type="match status" value="1"/>
</dbReference>
<dbReference type="Pfam" id="PF07690">
    <property type="entry name" value="MFS_1"/>
    <property type="match status" value="1"/>
</dbReference>
<dbReference type="EMBL" id="JBHSNG010000014">
    <property type="protein sequence ID" value="MFC5582112.1"/>
    <property type="molecule type" value="Genomic_DNA"/>
</dbReference>
<dbReference type="Proteomes" id="UP001596111">
    <property type="component" value="Unassembled WGS sequence"/>
</dbReference>
<protein>
    <submittedName>
        <fullName evidence="6">MFS transporter</fullName>
    </submittedName>
</protein>
<keyword evidence="7" id="KW-1185">Reference proteome</keyword>
<name>A0ABW0SZ47_9GAMM</name>
<feature type="transmembrane region" description="Helical" evidence="4">
    <location>
        <begin position="349"/>
        <end position="370"/>
    </location>
</feature>
<feature type="transmembrane region" description="Helical" evidence="4">
    <location>
        <begin position="217"/>
        <end position="239"/>
    </location>
</feature>
<feature type="transmembrane region" description="Helical" evidence="4">
    <location>
        <begin position="78"/>
        <end position="99"/>
    </location>
</feature>
<dbReference type="InterPro" id="IPR020846">
    <property type="entry name" value="MFS_dom"/>
</dbReference>
<feature type="transmembrane region" description="Helical" evidence="4">
    <location>
        <begin position="245"/>
        <end position="270"/>
    </location>
</feature>
<dbReference type="CDD" id="cd17324">
    <property type="entry name" value="MFS_NepI_like"/>
    <property type="match status" value="1"/>
</dbReference>
<reference evidence="7" key="1">
    <citation type="journal article" date="2019" name="Int. J. Syst. Evol. Microbiol.">
        <title>The Global Catalogue of Microorganisms (GCM) 10K type strain sequencing project: providing services to taxonomists for standard genome sequencing and annotation.</title>
        <authorList>
            <consortium name="The Broad Institute Genomics Platform"/>
            <consortium name="The Broad Institute Genome Sequencing Center for Infectious Disease"/>
            <person name="Wu L."/>
            <person name="Ma J."/>
        </authorList>
    </citation>
    <scope>NUCLEOTIDE SEQUENCE [LARGE SCALE GENOMIC DNA]</scope>
    <source>
        <strain evidence="7">CGMCC 1.13587</strain>
    </source>
</reference>
<dbReference type="RefSeq" id="WP_377327885.1">
    <property type="nucleotide sequence ID" value="NZ_JBHSNG010000014.1"/>
</dbReference>
<gene>
    <name evidence="6" type="ORF">ACFPPB_13395</name>
</gene>
<feature type="transmembrane region" description="Helical" evidence="4">
    <location>
        <begin position="135"/>
        <end position="154"/>
    </location>
</feature>
<evidence type="ECO:0000256" key="3">
    <source>
        <dbReference type="ARBA" id="ARBA00023136"/>
    </source>
</evidence>
<evidence type="ECO:0000256" key="1">
    <source>
        <dbReference type="ARBA" id="ARBA00022692"/>
    </source>
</evidence>